<sequence>MLNLLDFINVKCWRHEPDERPDASQVILELNNIDNSNSEESENEETKIAEELKNEENEDDFADCHLSNY</sequence>
<feature type="region of interest" description="Disordered" evidence="1">
    <location>
        <begin position="34"/>
        <end position="69"/>
    </location>
</feature>
<dbReference type="Gene3D" id="1.10.510.10">
    <property type="entry name" value="Transferase(Phosphotransferase) domain 1"/>
    <property type="match status" value="1"/>
</dbReference>
<dbReference type="EMBL" id="KI293504">
    <property type="protein sequence ID" value="ESA05086.1"/>
    <property type="molecule type" value="Genomic_DNA"/>
</dbReference>
<gene>
    <name evidence="2" type="ORF">GLOINDRAFT_35987</name>
</gene>
<accession>U9TP31</accession>
<dbReference type="HOGENOM" id="CLU_2777225_0_0_1"/>
<dbReference type="AlphaFoldDB" id="U9TP31"/>
<evidence type="ECO:0000313" key="2">
    <source>
        <dbReference type="EMBL" id="ESA05086.1"/>
    </source>
</evidence>
<organism evidence="2">
    <name type="scientific">Rhizophagus irregularis (strain DAOM 181602 / DAOM 197198 / MUCL 43194)</name>
    <name type="common">Arbuscular mycorrhizal fungus</name>
    <name type="synonym">Glomus intraradices</name>
    <dbReference type="NCBI Taxonomy" id="747089"/>
    <lineage>
        <taxon>Eukaryota</taxon>
        <taxon>Fungi</taxon>
        <taxon>Fungi incertae sedis</taxon>
        <taxon>Mucoromycota</taxon>
        <taxon>Glomeromycotina</taxon>
        <taxon>Glomeromycetes</taxon>
        <taxon>Glomerales</taxon>
        <taxon>Glomeraceae</taxon>
        <taxon>Rhizophagus</taxon>
    </lineage>
</organism>
<reference evidence="2" key="1">
    <citation type="submission" date="2013-07" db="EMBL/GenBank/DDBJ databases">
        <title>The genome of an arbuscular mycorrhizal fungus provides insights into the evolution of the oldest plant symbiosis.</title>
        <authorList>
            <consortium name="DOE Joint Genome Institute"/>
            <person name="Tisserant E."/>
            <person name="Malbreil M."/>
            <person name="Kuo A."/>
            <person name="Kohler A."/>
            <person name="Symeonidi A."/>
            <person name="Balestrini R."/>
            <person name="Charron P."/>
            <person name="Duensing N."/>
            <person name="Frei-dit-Frey N."/>
            <person name="Gianinazzi-Pearson V."/>
            <person name="Gilbert B."/>
            <person name="Handa Y."/>
            <person name="Hijri M."/>
            <person name="Kaul R."/>
            <person name="Kawaguchi M."/>
            <person name="Krajinski F."/>
            <person name="Lammers P."/>
            <person name="Lapierre D."/>
            <person name="Masclaux F.G."/>
            <person name="Murat C."/>
            <person name="Morin E."/>
            <person name="Ndikumana S."/>
            <person name="Pagni M."/>
            <person name="Petitpierre D."/>
            <person name="Requena N."/>
            <person name="Rosikiewicz P."/>
            <person name="Riley R."/>
            <person name="Saito K."/>
            <person name="San Clemente H."/>
            <person name="Shapiro H."/>
            <person name="van Tuinen D."/>
            <person name="Becard G."/>
            <person name="Bonfante P."/>
            <person name="Paszkowski U."/>
            <person name="Shachar-Hill Y."/>
            <person name="Young J.P."/>
            <person name="Sanders I.R."/>
            <person name="Henrissat B."/>
            <person name="Rensing S.A."/>
            <person name="Grigoriev I.V."/>
            <person name="Corradi N."/>
            <person name="Roux C."/>
            <person name="Martin F."/>
        </authorList>
    </citation>
    <scope>NUCLEOTIDE SEQUENCE</scope>
    <source>
        <strain evidence="2">DAOM 197198</strain>
    </source>
</reference>
<feature type="compositionally biased region" description="Basic and acidic residues" evidence="1">
    <location>
        <begin position="44"/>
        <end position="55"/>
    </location>
</feature>
<name>U9TP31_RHIID</name>
<protein>
    <submittedName>
        <fullName evidence="2">Uncharacterized protein</fullName>
    </submittedName>
</protein>
<evidence type="ECO:0000256" key="1">
    <source>
        <dbReference type="SAM" id="MobiDB-lite"/>
    </source>
</evidence>
<proteinExistence type="predicted"/>